<name>A0A6H1ZVJ4_9ZZZZ</name>
<proteinExistence type="predicted"/>
<protein>
    <submittedName>
        <fullName evidence="1">Uncharacterized protein</fullName>
    </submittedName>
</protein>
<organism evidence="1">
    <name type="scientific">viral metagenome</name>
    <dbReference type="NCBI Taxonomy" id="1070528"/>
    <lineage>
        <taxon>unclassified sequences</taxon>
        <taxon>metagenomes</taxon>
        <taxon>organismal metagenomes</taxon>
    </lineage>
</organism>
<gene>
    <name evidence="2" type="ORF">MM415A00890_0018</name>
    <name evidence="1" type="ORF">TM448A02173_0005</name>
</gene>
<evidence type="ECO:0000313" key="2">
    <source>
        <dbReference type="EMBL" id="QJA79420.1"/>
    </source>
</evidence>
<reference evidence="1" key="1">
    <citation type="submission" date="2020-03" db="EMBL/GenBank/DDBJ databases">
        <title>The deep terrestrial virosphere.</title>
        <authorList>
            <person name="Holmfeldt K."/>
            <person name="Nilsson E."/>
            <person name="Simone D."/>
            <person name="Lopez-Fernandez M."/>
            <person name="Wu X."/>
            <person name="de Brujin I."/>
            <person name="Lundin D."/>
            <person name="Andersson A."/>
            <person name="Bertilsson S."/>
            <person name="Dopson M."/>
        </authorList>
    </citation>
    <scope>NUCLEOTIDE SEQUENCE</scope>
    <source>
        <strain evidence="2">MM415A00890</strain>
        <strain evidence="1">TM448A02173</strain>
    </source>
</reference>
<dbReference type="EMBL" id="MT144268">
    <property type="protein sequence ID" value="QJA51499.1"/>
    <property type="molecule type" value="Genomic_DNA"/>
</dbReference>
<accession>A0A6H1ZVJ4</accession>
<dbReference type="EMBL" id="MT142380">
    <property type="protein sequence ID" value="QJA79420.1"/>
    <property type="molecule type" value="Genomic_DNA"/>
</dbReference>
<dbReference type="AlphaFoldDB" id="A0A6H1ZVJ4"/>
<evidence type="ECO:0000313" key="1">
    <source>
        <dbReference type="EMBL" id="QJA51499.1"/>
    </source>
</evidence>
<sequence length="60" mass="7113">MNMEKLVKRDSNYIWVVKRDTEAEKFIRKNLGDLKPGAIAITTEEEFESLEEDVLIMRIR</sequence>